<sequence>MNSNPAHRTSKIRTFHKKLTRGLKKARCTLCGLYFHRLLKYEISMKQCLCSPLLCLVPQAKKICHLKIKPSPNSVKPVRQLISKLGGKTTNELERMKRKGDNWSANDLFKFQHGNLDHYDIDEKRAICMEWLRRINNITKKYYCLAWYASAIYTCYYRLAPLIVDKEEKKRTWIDVKREYAEIFLMGRRIWRRPTHPNRLRILYDLAMLCVLFNDIPNDETVILFRDLLDDNDNFNFEVLNEIEYAQSIDKTVRLENHVIDLFYQRRKSTCSARSSFLSKSSIETPRSSFRSLKMKNDDIKSTIVSKALSIPDNIMSDSCVTTEVSASRSPQVARKQSVRFARKSDIDPKKETKIEKCLNSANIIKVESTNADIMKNITIDKDITNAHNEMMYEMDSEQLVTASVNLTGTNEIDVEFAVRKKSNYAGTSRKFPSMLSDQMIAFIDVYQKE</sequence>
<dbReference type="Pfam" id="PF24944">
    <property type="entry name" value="DUF7758"/>
    <property type="match status" value="1"/>
</dbReference>
<dbReference type="KEGG" id="loa:LOAG_09870"/>
<name>A0A1I7VRQ4_LOALO</name>
<dbReference type="Proteomes" id="UP000095285">
    <property type="component" value="Unassembled WGS sequence"/>
</dbReference>
<dbReference type="EMBL" id="JH712315">
    <property type="protein sequence ID" value="EFO18627.2"/>
    <property type="molecule type" value="Genomic_DNA"/>
</dbReference>
<accession>A0A1S0TQU8</accession>
<reference evidence="2 3" key="1">
    <citation type="submission" date="2012-04" db="EMBL/GenBank/DDBJ databases">
        <title>The Genome Sequence of Loa loa.</title>
        <authorList>
            <consortium name="The Broad Institute Genome Sequencing Platform"/>
            <consortium name="Broad Institute Genome Sequencing Center for Infectious Disease"/>
            <person name="Nutman T.B."/>
            <person name="Fink D.L."/>
            <person name="Russ C."/>
            <person name="Young S."/>
            <person name="Zeng Q."/>
            <person name="Gargeya S."/>
            <person name="Alvarado L."/>
            <person name="Berlin A."/>
            <person name="Chapman S.B."/>
            <person name="Chen Z."/>
            <person name="Freedman E."/>
            <person name="Gellesch M."/>
            <person name="Goldberg J."/>
            <person name="Griggs A."/>
            <person name="Gujja S."/>
            <person name="Heilman E.R."/>
            <person name="Heiman D."/>
            <person name="Howarth C."/>
            <person name="Mehta T."/>
            <person name="Neiman D."/>
            <person name="Pearson M."/>
            <person name="Roberts A."/>
            <person name="Saif S."/>
            <person name="Shea T."/>
            <person name="Shenoy N."/>
            <person name="Sisk P."/>
            <person name="Stolte C."/>
            <person name="Sykes S."/>
            <person name="White J."/>
            <person name="Yandava C."/>
            <person name="Haas B."/>
            <person name="Henn M.R."/>
            <person name="Nusbaum C."/>
            <person name="Birren B."/>
        </authorList>
    </citation>
    <scope>NUCLEOTIDE SEQUENCE [LARGE SCALE GENOMIC DNA]</scope>
</reference>
<evidence type="ECO:0000259" key="1">
    <source>
        <dbReference type="Pfam" id="PF24944"/>
    </source>
</evidence>
<gene>
    <name evidence="2 4" type="ORF">LOAG_09870</name>
</gene>
<dbReference type="FunCoup" id="A0A1I7VRQ4">
    <property type="interactions" value="76"/>
</dbReference>
<accession>A0A1I7VRQ4</accession>
<dbReference type="CTD" id="9947310"/>
<dbReference type="OMA" id="TWIDVKR"/>
<evidence type="ECO:0000313" key="2">
    <source>
        <dbReference type="EMBL" id="EFO18627.2"/>
    </source>
</evidence>
<dbReference type="PANTHER" id="PTHR38624:SF2">
    <property type="entry name" value="BUB1 N-TERMINAL DOMAIN-CONTAINING PROTEIN"/>
    <property type="match status" value="1"/>
</dbReference>
<proteinExistence type="predicted"/>
<feature type="domain" description="DUF7758" evidence="1">
    <location>
        <begin position="89"/>
        <end position="214"/>
    </location>
</feature>
<keyword evidence="3" id="KW-1185">Reference proteome</keyword>
<dbReference type="InterPro" id="IPR056660">
    <property type="entry name" value="DUF7758"/>
</dbReference>
<dbReference type="RefSeq" id="XP_020301787.1">
    <property type="nucleotide sequence ID" value="XM_020448034.1"/>
</dbReference>
<dbReference type="WBParaSite" id="EN70_5511">
    <property type="protein sequence ID" value="EN70_5511"/>
    <property type="gene ID" value="EN70_5511"/>
</dbReference>
<dbReference type="OrthoDB" id="5840149at2759"/>
<dbReference type="AlphaFoldDB" id="A0A1I7VRQ4"/>
<dbReference type="PANTHER" id="PTHR38624">
    <property type="entry name" value="PROTEIN CBG08397-RELATED"/>
    <property type="match status" value="1"/>
</dbReference>
<reference evidence="4" key="2">
    <citation type="submission" date="2016-11" db="UniProtKB">
        <authorList>
            <consortium name="WormBaseParasite"/>
        </authorList>
    </citation>
    <scope>IDENTIFICATION</scope>
</reference>
<evidence type="ECO:0000313" key="4">
    <source>
        <dbReference type="WBParaSite" id="EN70_5511"/>
    </source>
</evidence>
<dbReference type="GeneID" id="9947310"/>
<evidence type="ECO:0000313" key="3">
    <source>
        <dbReference type="Proteomes" id="UP000095285"/>
    </source>
</evidence>
<dbReference type="eggNOG" id="ENOG502SJ6W">
    <property type="taxonomic scope" value="Eukaryota"/>
</dbReference>
<organism evidence="3 4">
    <name type="scientific">Loa loa</name>
    <name type="common">Eye worm</name>
    <name type="synonym">Filaria loa</name>
    <dbReference type="NCBI Taxonomy" id="7209"/>
    <lineage>
        <taxon>Eukaryota</taxon>
        <taxon>Metazoa</taxon>
        <taxon>Ecdysozoa</taxon>
        <taxon>Nematoda</taxon>
        <taxon>Chromadorea</taxon>
        <taxon>Rhabditida</taxon>
        <taxon>Spirurina</taxon>
        <taxon>Spiruromorpha</taxon>
        <taxon>Filarioidea</taxon>
        <taxon>Onchocercidae</taxon>
        <taxon>Loa</taxon>
    </lineage>
</organism>
<protein>
    <submittedName>
        <fullName evidence="4">Protein kinase domain-containing protein</fullName>
    </submittedName>
</protein>